<evidence type="ECO:0000313" key="2">
    <source>
        <dbReference type="Proteomes" id="UP000623608"/>
    </source>
</evidence>
<dbReference type="RefSeq" id="WP_203813524.1">
    <property type="nucleotide sequence ID" value="NZ_BOMY01000053.1"/>
</dbReference>
<dbReference type="AlphaFoldDB" id="A0A919NVX6"/>
<dbReference type="EMBL" id="BOMY01000053">
    <property type="protein sequence ID" value="GIF25718.1"/>
    <property type="molecule type" value="Genomic_DNA"/>
</dbReference>
<dbReference type="Proteomes" id="UP000623608">
    <property type="component" value="Unassembled WGS sequence"/>
</dbReference>
<proteinExistence type="predicted"/>
<protein>
    <submittedName>
        <fullName evidence="1">Uncharacterized protein</fullName>
    </submittedName>
</protein>
<organism evidence="1 2">
    <name type="scientific">Paractinoplanes tereljensis</name>
    <dbReference type="NCBI Taxonomy" id="571912"/>
    <lineage>
        <taxon>Bacteria</taxon>
        <taxon>Bacillati</taxon>
        <taxon>Actinomycetota</taxon>
        <taxon>Actinomycetes</taxon>
        <taxon>Micromonosporales</taxon>
        <taxon>Micromonosporaceae</taxon>
        <taxon>Paractinoplanes</taxon>
    </lineage>
</organism>
<reference evidence="1" key="1">
    <citation type="submission" date="2021-01" db="EMBL/GenBank/DDBJ databases">
        <title>Whole genome shotgun sequence of Actinoplanes tereljensis NBRC 105297.</title>
        <authorList>
            <person name="Komaki H."/>
            <person name="Tamura T."/>
        </authorList>
    </citation>
    <scope>NUCLEOTIDE SEQUENCE</scope>
    <source>
        <strain evidence="1">NBRC 105297</strain>
    </source>
</reference>
<sequence length="125" mass="13260">MCISATATAETGVTLSIHLSHGTVFVALDERSVARLLTFFEAPIIFTVGTIRVDASGHYPALAGPCLHTKQFPVTGLTLERSADGYTLHANLAKGNFGRPDGRSPALYTVPAKELHRLLTTAGGR</sequence>
<gene>
    <name evidence="1" type="ORF">Ate02nite_84480</name>
</gene>
<name>A0A919NVX6_9ACTN</name>
<keyword evidence="2" id="KW-1185">Reference proteome</keyword>
<comment type="caution">
    <text evidence="1">The sequence shown here is derived from an EMBL/GenBank/DDBJ whole genome shotgun (WGS) entry which is preliminary data.</text>
</comment>
<evidence type="ECO:0000313" key="1">
    <source>
        <dbReference type="EMBL" id="GIF25718.1"/>
    </source>
</evidence>
<accession>A0A919NVX6</accession>